<name>A0A0F9AJV2_9ZZZZ</name>
<dbReference type="AlphaFoldDB" id="A0A0F9AJV2"/>
<accession>A0A0F9AJV2</accession>
<comment type="caution">
    <text evidence="1">The sequence shown here is derived from an EMBL/GenBank/DDBJ whole genome shotgun (WGS) entry which is preliminary data.</text>
</comment>
<feature type="non-terminal residue" evidence="1">
    <location>
        <position position="92"/>
    </location>
</feature>
<gene>
    <name evidence="1" type="ORF">LCGC14_2903810</name>
</gene>
<evidence type="ECO:0000313" key="1">
    <source>
        <dbReference type="EMBL" id="KKK72446.1"/>
    </source>
</evidence>
<dbReference type="EMBL" id="LAZR01057252">
    <property type="protein sequence ID" value="KKK72446.1"/>
    <property type="molecule type" value="Genomic_DNA"/>
</dbReference>
<proteinExistence type="predicted"/>
<protein>
    <submittedName>
        <fullName evidence="1">Uncharacterized protein</fullName>
    </submittedName>
</protein>
<organism evidence="1">
    <name type="scientific">marine sediment metagenome</name>
    <dbReference type="NCBI Taxonomy" id="412755"/>
    <lineage>
        <taxon>unclassified sequences</taxon>
        <taxon>metagenomes</taxon>
        <taxon>ecological metagenomes</taxon>
    </lineage>
</organism>
<sequence length="92" mass="10637">MGVIYGDSAEPAKIHKLFRKRIGDQYEIRQLGFIHCDLEKLPLYHKDAYICVADFELPTLIEGGFKYDRKKSKCQMCANTSYVRVADFTNDV</sequence>
<reference evidence="1" key="1">
    <citation type="journal article" date="2015" name="Nature">
        <title>Complex archaea that bridge the gap between prokaryotes and eukaryotes.</title>
        <authorList>
            <person name="Spang A."/>
            <person name="Saw J.H."/>
            <person name="Jorgensen S.L."/>
            <person name="Zaremba-Niedzwiedzka K."/>
            <person name="Martijn J."/>
            <person name="Lind A.E."/>
            <person name="van Eijk R."/>
            <person name="Schleper C."/>
            <person name="Guy L."/>
            <person name="Ettema T.J."/>
        </authorList>
    </citation>
    <scope>NUCLEOTIDE SEQUENCE</scope>
</reference>